<reference evidence="1 2" key="1">
    <citation type="submission" date="2017-07" db="EMBL/GenBank/DDBJ databases">
        <title>Phylogenetic study on the rhizospheric bacterium Ochrobactrum sp. A44.</title>
        <authorList>
            <person name="Krzyzanowska D.M."/>
            <person name="Ossowicki A."/>
            <person name="Rajewska M."/>
            <person name="Maciag T."/>
            <person name="Kaczynski Z."/>
            <person name="Czerwicka M."/>
            <person name="Jafra S."/>
        </authorList>
    </citation>
    <scope>NUCLEOTIDE SEQUENCE [LARGE SCALE GENOMIC DNA]</scope>
    <source>
        <strain evidence="1 2">A44</strain>
        <plasmid evidence="1 2">unnamed1</plasmid>
    </source>
</reference>
<dbReference type="Proteomes" id="UP000215256">
    <property type="component" value="Plasmid unnamed1"/>
</dbReference>
<protein>
    <submittedName>
        <fullName evidence="1">Uncharacterized protein</fullName>
    </submittedName>
</protein>
<evidence type="ECO:0000313" key="2">
    <source>
        <dbReference type="Proteomes" id="UP000215256"/>
    </source>
</evidence>
<evidence type="ECO:0000313" key="1">
    <source>
        <dbReference type="EMBL" id="ASV88161.1"/>
    </source>
</evidence>
<dbReference type="AlphaFoldDB" id="A0A248UP44"/>
<name>A0A248UP44_9HYPH</name>
<accession>A0A248UP44</accession>
<sequence length="42" mass="4553">MILRFKIIAGSKASDDDAASFTDVPLLKWFGFNVSLPASLLP</sequence>
<organism evidence="1 2">
    <name type="scientific">Ochrobactrum quorumnocens</name>
    <dbReference type="NCBI Taxonomy" id="271865"/>
    <lineage>
        <taxon>Bacteria</taxon>
        <taxon>Pseudomonadati</taxon>
        <taxon>Pseudomonadota</taxon>
        <taxon>Alphaproteobacteria</taxon>
        <taxon>Hyphomicrobiales</taxon>
        <taxon>Brucellaceae</taxon>
        <taxon>Brucella/Ochrobactrum group</taxon>
        <taxon>Ochrobactrum</taxon>
    </lineage>
</organism>
<dbReference type="EMBL" id="CP022605">
    <property type="protein sequence ID" value="ASV88161.1"/>
    <property type="molecule type" value="Genomic_DNA"/>
</dbReference>
<geneLocation type="plasmid" evidence="1 2">
    <name>unnamed1</name>
</geneLocation>
<keyword evidence="1" id="KW-0614">Plasmid</keyword>
<gene>
    <name evidence="1" type="ORF">CES85_3258</name>
</gene>
<proteinExistence type="predicted"/>
<dbReference type="KEGG" id="och:CES85_3258"/>